<keyword evidence="2" id="KW-1185">Reference proteome</keyword>
<accession>A0A7J9HCL6</accession>
<protein>
    <submittedName>
        <fullName evidence="1">Uncharacterized protein</fullName>
    </submittedName>
</protein>
<dbReference type="EMBL" id="JABFAD010000009">
    <property type="protein sequence ID" value="MBA0807154.1"/>
    <property type="molecule type" value="Genomic_DNA"/>
</dbReference>
<dbReference type="AlphaFoldDB" id="A0A7J9HCL6"/>
<name>A0A7J9HCL6_9ROSI</name>
<sequence>MRKWKRWERETRTIEYQYSHG</sequence>
<dbReference type="Proteomes" id="UP000593560">
    <property type="component" value="Unassembled WGS sequence"/>
</dbReference>
<comment type="caution">
    <text evidence="1">The sequence shown here is derived from an EMBL/GenBank/DDBJ whole genome shotgun (WGS) entry which is preliminary data.</text>
</comment>
<proteinExistence type="predicted"/>
<evidence type="ECO:0000313" key="1">
    <source>
        <dbReference type="EMBL" id="MBA0807154.1"/>
    </source>
</evidence>
<gene>
    <name evidence="1" type="ORF">Gohar_022977</name>
</gene>
<evidence type="ECO:0000313" key="2">
    <source>
        <dbReference type="Proteomes" id="UP000593560"/>
    </source>
</evidence>
<reference evidence="1 2" key="1">
    <citation type="journal article" date="2019" name="Genome Biol. Evol.">
        <title>Insights into the evolution of the New World diploid cottons (Gossypium, subgenus Houzingenia) based on genome sequencing.</title>
        <authorList>
            <person name="Grover C.E."/>
            <person name="Arick M.A. 2nd"/>
            <person name="Thrash A."/>
            <person name="Conover J.L."/>
            <person name="Sanders W.S."/>
            <person name="Peterson D.G."/>
            <person name="Frelichowski J.E."/>
            <person name="Scheffler J.A."/>
            <person name="Scheffler B.E."/>
            <person name="Wendel J.F."/>
        </authorList>
    </citation>
    <scope>NUCLEOTIDE SEQUENCE [LARGE SCALE GENOMIC DNA]</scope>
    <source>
        <strain evidence="1">0</strain>
        <tissue evidence="1">Leaf</tissue>
    </source>
</reference>
<organism evidence="1 2">
    <name type="scientific">Gossypium harknessii</name>
    <dbReference type="NCBI Taxonomy" id="34285"/>
    <lineage>
        <taxon>Eukaryota</taxon>
        <taxon>Viridiplantae</taxon>
        <taxon>Streptophyta</taxon>
        <taxon>Embryophyta</taxon>
        <taxon>Tracheophyta</taxon>
        <taxon>Spermatophyta</taxon>
        <taxon>Magnoliopsida</taxon>
        <taxon>eudicotyledons</taxon>
        <taxon>Gunneridae</taxon>
        <taxon>Pentapetalae</taxon>
        <taxon>rosids</taxon>
        <taxon>malvids</taxon>
        <taxon>Malvales</taxon>
        <taxon>Malvaceae</taxon>
        <taxon>Malvoideae</taxon>
        <taxon>Gossypium</taxon>
    </lineage>
</organism>